<evidence type="ECO:0000256" key="2">
    <source>
        <dbReference type="ARBA" id="ARBA00023043"/>
    </source>
</evidence>
<accession>A0A8H6YCC3</accession>
<dbReference type="PROSITE" id="PS50088">
    <property type="entry name" value="ANK_REPEAT"/>
    <property type="match status" value="2"/>
</dbReference>
<dbReference type="PANTHER" id="PTHR24171:SF9">
    <property type="entry name" value="ANKYRIN REPEAT DOMAIN-CONTAINING PROTEIN 39"/>
    <property type="match status" value="1"/>
</dbReference>
<dbReference type="EMBL" id="JACAZI010000007">
    <property type="protein sequence ID" value="KAF7356131.1"/>
    <property type="molecule type" value="Genomic_DNA"/>
</dbReference>
<dbReference type="Proteomes" id="UP000620124">
    <property type="component" value="Unassembled WGS sequence"/>
</dbReference>
<dbReference type="SMART" id="SM00248">
    <property type="entry name" value="ANK"/>
    <property type="match status" value="2"/>
</dbReference>
<evidence type="ECO:0000313" key="4">
    <source>
        <dbReference type="EMBL" id="KAF7356131.1"/>
    </source>
</evidence>
<feature type="repeat" description="ANK" evidence="3">
    <location>
        <begin position="86"/>
        <end position="118"/>
    </location>
</feature>
<evidence type="ECO:0000256" key="1">
    <source>
        <dbReference type="ARBA" id="ARBA00022737"/>
    </source>
</evidence>
<proteinExistence type="predicted"/>
<dbReference type="AlphaFoldDB" id="A0A8H6YCC3"/>
<evidence type="ECO:0000313" key="5">
    <source>
        <dbReference type="Proteomes" id="UP000620124"/>
    </source>
</evidence>
<organism evidence="4 5">
    <name type="scientific">Mycena venus</name>
    <dbReference type="NCBI Taxonomy" id="2733690"/>
    <lineage>
        <taxon>Eukaryota</taxon>
        <taxon>Fungi</taxon>
        <taxon>Dikarya</taxon>
        <taxon>Basidiomycota</taxon>
        <taxon>Agaricomycotina</taxon>
        <taxon>Agaricomycetes</taxon>
        <taxon>Agaricomycetidae</taxon>
        <taxon>Agaricales</taxon>
        <taxon>Marasmiineae</taxon>
        <taxon>Mycenaceae</taxon>
        <taxon>Mycena</taxon>
    </lineage>
</organism>
<keyword evidence="5" id="KW-1185">Reference proteome</keyword>
<gene>
    <name evidence="4" type="ORF">MVEN_00943700</name>
</gene>
<dbReference type="PANTHER" id="PTHR24171">
    <property type="entry name" value="ANKYRIN REPEAT DOMAIN-CONTAINING PROTEIN 39-RELATED"/>
    <property type="match status" value="1"/>
</dbReference>
<dbReference type="SUPFAM" id="SSF48403">
    <property type="entry name" value="Ankyrin repeat"/>
    <property type="match status" value="1"/>
</dbReference>
<comment type="caution">
    <text evidence="4">The sequence shown here is derived from an EMBL/GenBank/DDBJ whole genome shotgun (WGS) entry which is preliminary data.</text>
</comment>
<dbReference type="InterPro" id="IPR036770">
    <property type="entry name" value="Ankyrin_rpt-contain_sf"/>
</dbReference>
<dbReference type="PROSITE" id="PS50297">
    <property type="entry name" value="ANK_REP_REGION"/>
    <property type="match status" value="2"/>
</dbReference>
<keyword evidence="1" id="KW-0677">Repeat</keyword>
<feature type="repeat" description="ANK" evidence="3">
    <location>
        <begin position="120"/>
        <end position="152"/>
    </location>
</feature>
<protein>
    <submittedName>
        <fullName evidence="4">ANK-REP-REGION domain-containing protein</fullName>
    </submittedName>
</protein>
<dbReference type="OrthoDB" id="194358at2759"/>
<evidence type="ECO:0000256" key="3">
    <source>
        <dbReference type="PROSITE-ProRule" id="PRU00023"/>
    </source>
</evidence>
<reference evidence="4" key="1">
    <citation type="submission" date="2020-05" db="EMBL/GenBank/DDBJ databases">
        <title>Mycena genomes resolve the evolution of fungal bioluminescence.</title>
        <authorList>
            <person name="Tsai I.J."/>
        </authorList>
    </citation>
    <scope>NUCLEOTIDE SEQUENCE</scope>
    <source>
        <strain evidence="4">CCC161011</strain>
    </source>
</reference>
<keyword evidence="2 3" id="KW-0040">ANK repeat</keyword>
<dbReference type="Pfam" id="PF12796">
    <property type="entry name" value="Ank_2"/>
    <property type="match status" value="1"/>
</dbReference>
<dbReference type="InterPro" id="IPR002110">
    <property type="entry name" value="Ankyrin_rpt"/>
</dbReference>
<name>A0A8H6YCC3_9AGAR</name>
<sequence length="292" mass="32338">MSKDYFEEFPPELILLLSPSLSTASLNALASTCRRFHEILQPELDGRITPELGRDLLLWAAESKPHIVAKLLSPPHSIPPSPTSLWSMTALHVAAKARSMDTAKLLLDAGADPAAEYDQDEYQPLHMAAENKDLEMMKLLLDHGAPIDTQFGRDFEVVKLLLSKGADATVTVPLFILLDGGPPYPHAANLLYISMGLRHPTLEDRYRRFRKQPSTPPRWEGLPLSDGKKKPMALLLVHGASKDTTMATITTHLAALSKEAQYTEEEYLEVITGMLKEAEDAIPDPKIYGESH</sequence>
<dbReference type="Gene3D" id="1.25.40.20">
    <property type="entry name" value="Ankyrin repeat-containing domain"/>
    <property type="match status" value="1"/>
</dbReference>